<sequence>MAGYLARCGWLDQMSAQPAEQERALQKLFEDSVGQVGKQDGPLVEESTRCQRDRIWKLWEGFCRLAKIDSARVWGDFHIQRDTATQAIQVFLTSYVRNSLQMRFVLDARERAKVRTVTHASTVVGIWRGLVAAADFYIMEPKRRAQPKKARFWRLQWFHAVEGRIAGPGFKVVAWIYEDLALKEGLLLDSPYQKVAAAPPTVRKILFTERLTG</sequence>
<evidence type="ECO:0000313" key="1">
    <source>
        <dbReference type="EMBL" id="KAK4117976.1"/>
    </source>
</evidence>
<evidence type="ECO:0000313" key="2">
    <source>
        <dbReference type="Proteomes" id="UP001302602"/>
    </source>
</evidence>
<dbReference type="GeneID" id="87833556"/>
<gene>
    <name evidence="1" type="ORF">N657DRAFT_685587</name>
</gene>
<name>A0AAN6TPW6_9PEZI</name>
<accession>A0AAN6TPW6</accession>
<organism evidence="1 2">
    <name type="scientific">Parathielavia appendiculata</name>
    <dbReference type="NCBI Taxonomy" id="2587402"/>
    <lineage>
        <taxon>Eukaryota</taxon>
        <taxon>Fungi</taxon>
        <taxon>Dikarya</taxon>
        <taxon>Ascomycota</taxon>
        <taxon>Pezizomycotina</taxon>
        <taxon>Sordariomycetes</taxon>
        <taxon>Sordariomycetidae</taxon>
        <taxon>Sordariales</taxon>
        <taxon>Chaetomiaceae</taxon>
        <taxon>Parathielavia</taxon>
    </lineage>
</organism>
<dbReference type="Proteomes" id="UP001302602">
    <property type="component" value="Unassembled WGS sequence"/>
</dbReference>
<dbReference type="AlphaFoldDB" id="A0AAN6TPW6"/>
<dbReference type="RefSeq" id="XP_062641749.1">
    <property type="nucleotide sequence ID" value="XM_062796788.1"/>
</dbReference>
<keyword evidence="2" id="KW-1185">Reference proteome</keyword>
<comment type="caution">
    <text evidence="1">The sequence shown here is derived from an EMBL/GenBank/DDBJ whole genome shotgun (WGS) entry which is preliminary data.</text>
</comment>
<protein>
    <submittedName>
        <fullName evidence="1">Uncharacterized protein</fullName>
    </submittedName>
</protein>
<dbReference type="EMBL" id="MU853299">
    <property type="protein sequence ID" value="KAK4117976.1"/>
    <property type="molecule type" value="Genomic_DNA"/>
</dbReference>
<proteinExistence type="predicted"/>
<reference evidence="1" key="2">
    <citation type="submission" date="2023-05" db="EMBL/GenBank/DDBJ databases">
        <authorList>
            <consortium name="Lawrence Berkeley National Laboratory"/>
            <person name="Steindorff A."/>
            <person name="Hensen N."/>
            <person name="Bonometti L."/>
            <person name="Westerberg I."/>
            <person name="Brannstrom I.O."/>
            <person name="Guillou S."/>
            <person name="Cros-Aarteil S."/>
            <person name="Calhoun S."/>
            <person name="Haridas S."/>
            <person name="Kuo A."/>
            <person name="Mondo S."/>
            <person name="Pangilinan J."/>
            <person name="Riley R."/>
            <person name="Labutti K."/>
            <person name="Andreopoulos B."/>
            <person name="Lipzen A."/>
            <person name="Chen C."/>
            <person name="Yanf M."/>
            <person name="Daum C."/>
            <person name="Ng V."/>
            <person name="Clum A."/>
            <person name="Ohm R."/>
            <person name="Martin F."/>
            <person name="Silar P."/>
            <person name="Natvig D."/>
            <person name="Lalanne C."/>
            <person name="Gautier V."/>
            <person name="Ament-Velasquez S.L."/>
            <person name="Kruys A."/>
            <person name="Hutchinson M.I."/>
            <person name="Powell A.J."/>
            <person name="Barry K."/>
            <person name="Miller A.N."/>
            <person name="Grigoriev I.V."/>
            <person name="Debuchy R."/>
            <person name="Gladieux P."/>
            <person name="Thoren M.H."/>
            <person name="Johannesson H."/>
        </authorList>
    </citation>
    <scope>NUCLEOTIDE SEQUENCE</scope>
    <source>
        <strain evidence="1">CBS 731.68</strain>
    </source>
</reference>
<reference evidence="1" key="1">
    <citation type="journal article" date="2023" name="Mol. Phylogenet. Evol.">
        <title>Genome-scale phylogeny and comparative genomics of the fungal order Sordariales.</title>
        <authorList>
            <person name="Hensen N."/>
            <person name="Bonometti L."/>
            <person name="Westerberg I."/>
            <person name="Brannstrom I.O."/>
            <person name="Guillou S."/>
            <person name="Cros-Aarteil S."/>
            <person name="Calhoun S."/>
            <person name="Haridas S."/>
            <person name="Kuo A."/>
            <person name="Mondo S."/>
            <person name="Pangilinan J."/>
            <person name="Riley R."/>
            <person name="LaButti K."/>
            <person name="Andreopoulos B."/>
            <person name="Lipzen A."/>
            <person name="Chen C."/>
            <person name="Yan M."/>
            <person name="Daum C."/>
            <person name="Ng V."/>
            <person name="Clum A."/>
            <person name="Steindorff A."/>
            <person name="Ohm R.A."/>
            <person name="Martin F."/>
            <person name="Silar P."/>
            <person name="Natvig D.O."/>
            <person name="Lalanne C."/>
            <person name="Gautier V."/>
            <person name="Ament-Velasquez S.L."/>
            <person name="Kruys A."/>
            <person name="Hutchinson M.I."/>
            <person name="Powell A.J."/>
            <person name="Barry K."/>
            <person name="Miller A.N."/>
            <person name="Grigoriev I.V."/>
            <person name="Debuchy R."/>
            <person name="Gladieux P."/>
            <person name="Hiltunen Thoren M."/>
            <person name="Johannesson H."/>
        </authorList>
    </citation>
    <scope>NUCLEOTIDE SEQUENCE</scope>
    <source>
        <strain evidence="1">CBS 731.68</strain>
    </source>
</reference>